<dbReference type="NCBIfam" id="TIGR00486">
    <property type="entry name" value="YbgI_SA1388"/>
    <property type="match status" value="1"/>
</dbReference>
<dbReference type="Pfam" id="PF01784">
    <property type="entry name" value="DUF34_NIF3"/>
    <property type="match status" value="1"/>
</dbReference>
<feature type="binding site" evidence="5">
    <location>
        <position position="103"/>
    </location>
    <ligand>
        <name>a divalent metal cation</name>
        <dbReference type="ChEBI" id="CHEBI:60240"/>
        <label>1</label>
    </ligand>
</feature>
<dbReference type="EMBL" id="WJQR01000001">
    <property type="protein sequence ID" value="MRI80570.1"/>
    <property type="molecule type" value="Genomic_DNA"/>
</dbReference>
<dbReference type="PANTHER" id="PTHR13799">
    <property type="entry name" value="NGG1 INTERACTING FACTOR 3"/>
    <property type="match status" value="1"/>
</dbReference>
<dbReference type="FunFam" id="3.40.1390.30:FF:000001">
    <property type="entry name" value="GTP cyclohydrolase 1 type 2"/>
    <property type="match status" value="1"/>
</dbReference>
<dbReference type="AlphaFoldDB" id="A0A6I2GDV3"/>
<dbReference type="InterPro" id="IPR002678">
    <property type="entry name" value="DUF34/NIF3"/>
</dbReference>
<evidence type="ECO:0000256" key="1">
    <source>
        <dbReference type="ARBA" id="ARBA00006964"/>
    </source>
</evidence>
<dbReference type="Proteomes" id="UP000440066">
    <property type="component" value="Unassembled WGS sequence"/>
</dbReference>
<gene>
    <name evidence="8" type="ORF">GF867_03160</name>
    <name evidence="7" type="ORF">GIY09_02680</name>
    <name evidence="6" type="ORF">GIY11_00800</name>
</gene>
<dbReference type="EMBL" id="WJQS01000002">
    <property type="protein sequence ID" value="MRI84804.1"/>
    <property type="molecule type" value="Genomic_DNA"/>
</dbReference>
<comment type="subunit">
    <text evidence="2">Homohexamer.</text>
</comment>
<evidence type="ECO:0000313" key="6">
    <source>
        <dbReference type="EMBL" id="MRI80570.1"/>
    </source>
</evidence>
<keyword evidence="9" id="KW-1185">Reference proteome</keyword>
<reference evidence="9 11" key="2">
    <citation type="submission" date="2019-11" db="EMBL/GenBank/DDBJ databases">
        <title>Characterisation of Fundicoccus ignavus gen. nov. sp. nov., a novel genus of the family Aerococcaceae isolated from bulk tank milk.</title>
        <authorList>
            <person name="Siebert A."/>
            <person name="Huptas C."/>
            <person name="Wenning M."/>
            <person name="Scherer S."/>
            <person name="Doll E.V."/>
        </authorList>
    </citation>
    <scope>NUCLEOTIDE SEQUENCE [LARGE SCALE GENOMIC DNA]</scope>
    <source>
        <strain evidence="6 11">DSM 109653</strain>
        <strain evidence="7 9">WS4759</strain>
    </source>
</reference>
<evidence type="ECO:0000313" key="8">
    <source>
        <dbReference type="EMBL" id="MRJ46568.1"/>
    </source>
</evidence>
<dbReference type="PANTHER" id="PTHR13799:SF14">
    <property type="entry name" value="GTP CYCLOHYDROLASE 1 TYPE 2 HOMOLOG"/>
    <property type="match status" value="1"/>
</dbReference>
<comment type="similarity">
    <text evidence="1">Belongs to the GTP cyclohydrolase I type 2/NIF3 family.</text>
</comment>
<keyword evidence="4 5" id="KW-0479">Metal-binding</keyword>
<evidence type="ECO:0000256" key="2">
    <source>
        <dbReference type="ARBA" id="ARBA00011643"/>
    </source>
</evidence>
<comment type="caution">
    <text evidence="7">The sequence shown here is derived from an EMBL/GenBank/DDBJ whole genome shotgun (WGS) entry which is preliminary data.</text>
</comment>
<protein>
    <recommendedName>
        <fullName evidence="3">GTP cyclohydrolase 1 type 2 homolog</fullName>
    </recommendedName>
</protein>
<proteinExistence type="inferred from homology"/>
<evidence type="ECO:0000313" key="7">
    <source>
        <dbReference type="EMBL" id="MRI84804.1"/>
    </source>
</evidence>
<evidence type="ECO:0000256" key="3">
    <source>
        <dbReference type="ARBA" id="ARBA00022112"/>
    </source>
</evidence>
<dbReference type="SUPFAM" id="SSF102705">
    <property type="entry name" value="NIF3 (NGG1p interacting factor 3)-like"/>
    <property type="match status" value="1"/>
</dbReference>
<sequence>MKLNELISLFNKQYPPSLAESWDQNGIHFGSSEATVKKILVTLDVRAEVVQEAIENQIDTIIVHHPPLFKAIQRFDLSQPDVAMYAQLIKHDINVFAMHTNFDAASNGMNDWLAEQLKLENVSSLVVHEDETNPGIGRVGEFSEALSRTDLLKVLKETYQREQLIVIEKESRVAYKKVAIVGGSGTSFINEVSDQEVDLFITGDITYHQGHDLYEAGFMTVDAGHYIESIFIPGLSKELQNTIEKNNWDIEVVASQVNTNPFKYE</sequence>
<evidence type="ECO:0000313" key="9">
    <source>
        <dbReference type="Proteomes" id="UP000430975"/>
    </source>
</evidence>
<accession>A0A6I2GDV3</accession>
<dbReference type="GO" id="GO:0046872">
    <property type="term" value="F:metal ion binding"/>
    <property type="evidence" value="ECO:0007669"/>
    <property type="project" value="UniProtKB-KW"/>
</dbReference>
<dbReference type="Gene3D" id="3.40.1390.30">
    <property type="entry name" value="NIF3 (NGG1p interacting factor 3)-like"/>
    <property type="match status" value="2"/>
</dbReference>
<feature type="binding site" evidence="5">
    <location>
        <position position="64"/>
    </location>
    <ligand>
        <name>a divalent metal cation</name>
        <dbReference type="ChEBI" id="CHEBI:60240"/>
        <label>2</label>
    </ligand>
</feature>
<reference evidence="8 10" key="1">
    <citation type="submission" date="2019-11" db="EMBL/GenBank/DDBJ databases">
        <title>Characterisation of Fundicoccus ignavus gen. nov. sp. nov., a novel genus of the family Aerococcaceae from bulk tank milk.</title>
        <authorList>
            <person name="Siebert A."/>
            <person name="Huptas C."/>
            <person name="Wenning M."/>
            <person name="Scherer S."/>
            <person name="Doll E.V."/>
        </authorList>
    </citation>
    <scope>NUCLEOTIDE SEQUENCE [LARGE SCALE GENOMIC DNA]</scope>
    <source>
        <strain evidence="8 10">DSM 109652</strain>
    </source>
</reference>
<organism evidence="7 9">
    <name type="scientific">Fundicoccus ignavus</name>
    <dbReference type="NCBI Taxonomy" id="2664442"/>
    <lineage>
        <taxon>Bacteria</taxon>
        <taxon>Bacillati</taxon>
        <taxon>Bacillota</taxon>
        <taxon>Bacilli</taxon>
        <taxon>Lactobacillales</taxon>
        <taxon>Aerococcaceae</taxon>
        <taxon>Fundicoccus</taxon>
    </lineage>
</organism>
<dbReference type="Proteomes" id="UP000430975">
    <property type="component" value="Unassembled WGS sequence"/>
</dbReference>
<dbReference type="EMBL" id="WJQT01000002">
    <property type="protein sequence ID" value="MRJ46568.1"/>
    <property type="molecule type" value="Genomic_DNA"/>
</dbReference>
<evidence type="ECO:0000256" key="5">
    <source>
        <dbReference type="PIRSR" id="PIRSR602678-1"/>
    </source>
</evidence>
<dbReference type="InterPro" id="IPR036069">
    <property type="entry name" value="DUF34/NIF3_sf"/>
</dbReference>
<feature type="binding site" evidence="5">
    <location>
        <position position="225"/>
    </location>
    <ligand>
        <name>a divalent metal cation</name>
        <dbReference type="ChEBI" id="CHEBI:60240"/>
        <label>1</label>
    </ligand>
</feature>
<name>A0A6I2GDV3_9LACT</name>
<dbReference type="Proteomes" id="UP000469870">
    <property type="component" value="Unassembled WGS sequence"/>
</dbReference>
<evidence type="ECO:0000313" key="11">
    <source>
        <dbReference type="Proteomes" id="UP000469870"/>
    </source>
</evidence>
<feature type="binding site" evidence="5">
    <location>
        <position position="65"/>
    </location>
    <ligand>
        <name>a divalent metal cation</name>
        <dbReference type="ChEBI" id="CHEBI:60240"/>
        <label>1</label>
    </ligand>
</feature>
<dbReference type="GO" id="GO:0005737">
    <property type="term" value="C:cytoplasm"/>
    <property type="evidence" value="ECO:0007669"/>
    <property type="project" value="TreeGrafter"/>
</dbReference>
<evidence type="ECO:0000256" key="4">
    <source>
        <dbReference type="ARBA" id="ARBA00022723"/>
    </source>
</evidence>
<evidence type="ECO:0000313" key="10">
    <source>
        <dbReference type="Proteomes" id="UP000440066"/>
    </source>
</evidence>
<feature type="binding site" evidence="5">
    <location>
        <position position="228"/>
    </location>
    <ligand>
        <name>a divalent metal cation</name>
        <dbReference type="ChEBI" id="CHEBI:60240"/>
        <label>1</label>
    </ligand>
</feature>